<evidence type="ECO:0000313" key="1">
    <source>
        <dbReference type="EMBL" id="QEU96639.1"/>
    </source>
</evidence>
<evidence type="ECO:0000313" key="2">
    <source>
        <dbReference type="Proteomes" id="UP000325529"/>
    </source>
</evidence>
<dbReference type="AlphaFoldDB" id="A0A5J6GMI3"/>
<dbReference type="InterPro" id="IPR010667">
    <property type="entry name" value="Phage_T4_Gp19"/>
</dbReference>
<proteinExistence type="predicted"/>
<dbReference type="NCBIfam" id="TIGR02241">
    <property type="entry name" value="conserved hypothetical phage tail region protein"/>
    <property type="match status" value="1"/>
</dbReference>
<accession>A0A5J6GMI3</accession>
<name>A0A5J6GMI3_STRKN</name>
<dbReference type="PANTHER" id="PTHR38009:SF1">
    <property type="entry name" value="CONSERVED HYPOTHETICAL PHAGE TAIL PROTEIN"/>
    <property type="match status" value="1"/>
</dbReference>
<reference evidence="1 2" key="1">
    <citation type="submission" date="2017-09" db="EMBL/GenBank/DDBJ databases">
        <authorList>
            <person name="Lee N."/>
            <person name="Cho B.-K."/>
        </authorList>
    </citation>
    <scope>NUCLEOTIDE SEQUENCE [LARGE SCALE GENOMIC DNA]</scope>
    <source>
        <strain evidence="1 2">ATCC 12853</strain>
    </source>
</reference>
<gene>
    <name evidence="1" type="ORF">CP970_41930</name>
</gene>
<dbReference type="Proteomes" id="UP000325529">
    <property type="component" value="Chromosome"/>
</dbReference>
<dbReference type="InterPro" id="IPR011747">
    <property type="entry name" value="CHP02241"/>
</dbReference>
<dbReference type="Pfam" id="PF06841">
    <property type="entry name" value="Phage_T4_gp19"/>
    <property type="match status" value="1"/>
</dbReference>
<protein>
    <submittedName>
        <fullName evidence="1">Phage tail protein</fullName>
    </submittedName>
</protein>
<sequence>MVSTPQARPHARDVLQTFRFEVTLTDSPGTRAPAATDVRNGSTLGNGSFQECGGLDLQADVREYLEGGRNDGVIRRVGRVKLEPLVLKRGMFARSPGERIDPALWTWLQDMVAGNLPVRRIDGTVHVFASLHEARQAPLATWRFVRGLPSRITGPSLNARTGEIAVEELHIVHEGLRLVS</sequence>
<dbReference type="PANTHER" id="PTHR38009">
    <property type="entry name" value="CONSERVED HYPOTHETICAL PHAGE TAIL PROTEIN"/>
    <property type="match status" value="1"/>
</dbReference>
<dbReference type="EMBL" id="CP023699">
    <property type="protein sequence ID" value="QEU96639.1"/>
    <property type="molecule type" value="Genomic_DNA"/>
</dbReference>
<dbReference type="GO" id="GO:0005198">
    <property type="term" value="F:structural molecule activity"/>
    <property type="evidence" value="ECO:0007669"/>
    <property type="project" value="InterPro"/>
</dbReference>
<keyword evidence="2" id="KW-1185">Reference proteome</keyword>
<dbReference type="OrthoDB" id="9799891at2"/>
<organism evidence="1 2">
    <name type="scientific">Streptomyces kanamyceticus</name>
    <dbReference type="NCBI Taxonomy" id="1967"/>
    <lineage>
        <taxon>Bacteria</taxon>
        <taxon>Bacillati</taxon>
        <taxon>Actinomycetota</taxon>
        <taxon>Actinomycetes</taxon>
        <taxon>Kitasatosporales</taxon>
        <taxon>Streptomycetaceae</taxon>
        <taxon>Streptomyces</taxon>
    </lineage>
</organism>
<dbReference type="KEGG" id="ska:CP970_41930"/>
<dbReference type="RefSeq" id="WP_055552306.1">
    <property type="nucleotide sequence ID" value="NZ_CP023699.1"/>
</dbReference>